<organism evidence="3 4">
    <name type="scientific">Halosaccharopolyspora lacisalsi</name>
    <dbReference type="NCBI Taxonomy" id="1000566"/>
    <lineage>
        <taxon>Bacteria</taxon>
        <taxon>Bacillati</taxon>
        <taxon>Actinomycetota</taxon>
        <taxon>Actinomycetes</taxon>
        <taxon>Pseudonocardiales</taxon>
        <taxon>Pseudonocardiaceae</taxon>
        <taxon>Halosaccharopolyspora</taxon>
    </lineage>
</organism>
<feature type="transmembrane region" description="Helical" evidence="1">
    <location>
        <begin position="36"/>
        <end position="57"/>
    </location>
</feature>
<feature type="domain" description="DUF6545" evidence="2">
    <location>
        <begin position="252"/>
        <end position="373"/>
    </location>
</feature>
<evidence type="ECO:0000313" key="4">
    <source>
        <dbReference type="Proteomes" id="UP000569329"/>
    </source>
</evidence>
<dbReference type="NCBIfam" id="NF042915">
    <property type="entry name" value="MAB_1171c_fam"/>
    <property type="match status" value="1"/>
</dbReference>
<name>A0A839DP96_9PSEU</name>
<protein>
    <recommendedName>
        <fullName evidence="2">DUF6545 domain-containing protein</fullName>
    </recommendedName>
</protein>
<dbReference type="InterPro" id="IPR046675">
    <property type="entry name" value="DUF6545"/>
</dbReference>
<dbReference type="EMBL" id="JACGWZ010000001">
    <property type="protein sequence ID" value="MBA8823304.1"/>
    <property type="molecule type" value="Genomic_DNA"/>
</dbReference>
<comment type="caution">
    <text evidence="3">The sequence shown here is derived from an EMBL/GenBank/DDBJ whole genome shotgun (WGS) entry which is preliminary data.</text>
</comment>
<feature type="transmembrane region" description="Helical" evidence="1">
    <location>
        <begin position="69"/>
        <end position="90"/>
    </location>
</feature>
<reference evidence="3 4" key="1">
    <citation type="submission" date="2020-07" db="EMBL/GenBank/DDBJ databases">
        <title>Sequencing the genomes of 1000 actinobacteria strains.</title>
        <authorList>
            <person name="Klenk H.-P."/>
        </authorList>
    </citation>
    <scope>NUCLEOTIDE SEQUENCE [LARGE SCALE GENOMIC DNA]</scope>
    <source>
        <strain evidence="3 4">DSM 45975</strain>
    </source>
</reference>
<gene>
    <name evidence="3" type="ORF">FHX42_000633</name>
</gene>
<dbReference type="RefSeq" id="WP_182542637.1">
    <property type="nucleotide sequence ID" value="NZ_JACGWZ010000001.1"/>
</dbReference>
<proteinExistence type="predicted"/>
<keyword evidence="1" id="KW-0472">Membrane</keyword>
<keyword evidence="4" id="KW-1185">Reference proteome</keyword>
<keyword evidence="1" id="KW-0812">Transmembrane</keyword>
<evidence type="ECO:0000256" key="1">
    <source>
        <dbReference type="SAM" id="Phobius"/>
    </source>
</evidence>
<dbReference type="AlphaFoldDB" id="A0A839DP96"/>
<feature type="transmembrane region" description="Helical" evidence="1">
    <location>
        <begin position="222"/>
        <end position="243"/>
    </location>
</feature>
<dbReference type="Pfam" id="PF20182">
    <property type="entry name" value="DUF6545"/>
    <property type="match status" value="1"/>
</dbReference>
<accession>A0A839DP96</accession>
<feature type="transmembrane region" description="Helical" evidence="1">
    <location>
        <begin position="174"/>
        <end position="191"/>
    </location>
</feature>
<dbReference type="Proteomes" id="UP000569329">
    <property type="component" value="Unassembled WGS sequence"/>
</dbReference>
<feature type="transmembrane region" description="Helical" evidence="1">
    <location>
        <begin position="102"/>
        <end position="119"/>
    </location>
</feature>
<dbReference type="InterPro" id="IPR050039">
    <property type="entry name" value="MAB_1171c-like"/>
</dbReference>
<keyword evidence="1" id="KW-1133">Transmembrane helix</keyword>
<feature type="transmembrane region" description="Helical" evidence="1">
    <location>
        <begin position="6"/>
        <end position="24"/>
    </location>
</feature>
<evidence type="ECO:0000313" key="3">
    <source>
        <dbReference type="EMBL" id="MBA8823304.1"/>
    </source>
</evidence>
<feature type="transmembrane region" description="Helical" evidence="1">
    <location>
        <begin position="139"/>
        <end position="162"/>
    </location>
</feature>
<evidence type="ECO:0000259" key="2">
    <source>
        <dbReference type="Pfam" id="PF20182"/>
    </source>
</evidence>
<sequence>MNTSALFLTTAVICFAVAGYRSWMYRRGKRPTEIPLMVSCLALGSAFVALAPIAQQLESQLHPGLGRLLSNVCTLVAAFGFLHLMLYIGCPDEQVPSRVRPRLIALVVAVVVMVVMFFASRLPPGLGIFTGLYRSQPTLTVYTLTYAAYLAAALLDLSWLALRSLRHTRGWLRAGMIMLSLGALLGISYVIDKTAGVLTEVVTGTAAEPYCPSAFATVGCTFAIGMPALSVLAILVGAALPTLGPRVGTVSRWFGDRRRYRHLDPLWRALSEHVPEVGTAAPVDAALPRRAMSLRLYRRVIGIRDGLMVLRPFRDDPEAPRRSAAAEAAEITTALERYRAGVRPSDRAAVSTVTETDFAAEARWLTLVSQEFRALPTPGPSAATAEC</sequence>